<feature type="domain" description="DUF695" evidence="1">
    <location>
        <begin position="3"/>
        <end position="130"/>
    </location>
</feature>
<dbReference type="RefSeq" id="WP_379684039.1">
    <property type="nucleotide sequence ID" value="NZ_JBHLYW010000005.1"/>
</dbReference>
<keyword evidence="3" id="KW-1185">Reference proteome</keyword>
<proteinExistence type="predicted"/>
<protein>
    <submittedName>
        <fullName evidence="2">DUF695 domain-containing protein</fullName>
    </submittedName>
</protein>
<accession>A0ABV6BMZ7</accession>
<name>A0ABV6BMZ7_9FLAO</name>
<organism evidence="2 3">
    <name type="scientific">Flavobacterium procerum</name>
    <dbReference type="NCBI Taxonomy" id="1455569"/>
    <lineage>
        <taxon>Bacteria</taxon>
        <taxon>Pseudomonadati</taxon>
        <taxon>Bacteroidota</taxon>
        <taxon>Flavobacteriia</taxon>
        <taxon>Flavobacteriales</taxon>
        <taxon>Flavobacteriaceae</taxon>
        <taxon>Flavobacterium</taxon>
    </lineage>
</organism>
<reference evidence="2 3" key="1">
    <citation type="submission" date="2024-09" db="EMBL/GenBank/DDBJ databases">
        <authorList>
            <person name="Sun Q."/>
            <person name="Mori K."/>
        </authorList>
    </citation>
    <scope>NUCLEOTIDE SEQUENCE [LARGE SCALE GENOMIC DNA]</scope>
    <source>
        <strain evidence="2 3">CGMCC 1.12926</strain>
    </source>
</reference>
<evidence type="ECO:0000259" key="1">
    <source>
        <dbReference type="Pfam" id="PF05117"/>
    </source>
</evidence>
<gene>
    <name evidence="2" type="ORF">ACFFLS_04665</name>
</gene>
<dbReference type="Pfam" id="PF05117">
    <property type="entry name" value="DUF695"/>
    <property type="match status" value="1"/>
</dbReference>
<sequence length="136" mass="15503">MKNNWAIRLIEVEGFTATATVNKGYLEFQDKDKFPFLLSVELSLLETENDLPTEKENARLIEIEENLLNIFKSTQQVHYVGHITRKGFRDILCYVGSEDLDGEAIGAYCDSIEAEREIAIDINEDSEWETAENVLG</sequence>
<evidence type="ECO:0000313" key="2">
    <source>
        <dbReference type="EMBL" id="MFC0076318.1"/>
    </source>
</evidence>
<dbReference type="EMBL" id="JBHLYW010000005">
    <property type="protein sequence ID" value="MFC0076318.1"/>
    <property type="molecule type" value="Genomic_DNA"/>
</dbReference>
<evidence type="ECO:0000313" key="3">
    <source>
        <dbReference type="Proteomes" id="UP001589734"/>
    </source>
</evidence>
<comment type="caution">
    <text evidence="2">The sequence shown here is derived from an EMBL/GenBank/DDBJ whole genome shotgun (WGS) entry which is preliminary data.</text>
</comment>
<dbReference type="InterPro" id="IPR016097">
    <property type="entry name" value="DUF695"/>
</dbReference>
<dbReference type="Proteomes" id="UP001589734">
    <property type="component" value="Unassembled WGS sequence"/>
</dbReference>